<reference evidence="3" key="2">
    <citation type="journal article" date="2023" name="IMA Fungus">
        <title>Comparative genomic study of the Penicillium genus elucidates a diverse pangenome and 15 lateral gene transfer events.</title>
        <authorList>
            <person name="Petersen C."/>
            <person name="Sorensen T."/>
            <person name="Nielsen M.R."/>
            <person name="Sondergaard T.E."/>
            <person name="Sorensen J.L."/>
            <person name="Fitzpatrick D.A."/>
            <person name="Frisvad J.C."/>
            <person name="Nielsen K.L."/>
        </authorList>
    </citation>
    <scope>NUCLEOTIDE SEQUENCE</scope>
    <source>
        <strain evidence="3">IBT 29677</strain>
    </source>
</reference>
<evidence type="ECO:0000256" key="2">
    <source>
        <dbReference type="SAM" id="SignalP"/>
    </source>
</evidence>
<dbReference type="InterPro" id="IPR050727">
    <property type="entry name" value="GH43_arabinanases"/>
</dbReference>
<dbReference type="AlphaFoldDB" id="A0A9X0B2D3"/>
<dbReference type="InterPro" id="IPR023296">
    <property type="entry name" value="Glyco_hydro_beta-prop_sf"/>
</dbReference>
<dbReference type="PANTHER" id="PTHR43301:SF8">
    <property type="entry name" value="ARABINOSIDASE-RELATED"/>
    <property type="match status" value="1"/>
</dbReference>
<reference evidence="3" key="1">
    <citation type="submission" date="2022-12" db="EMBL/GenBank/DDBJ databases">
        <authorList>
            <person name="Petersen C."/>
        </authorList>
    </citation>
    <scope>NUCLEOTIDE SEQUENCE</scope>
    <source>
        <strain evidence="3">IBT 29677</strain>
    </source>
</reference>
<dbReference type="EMBL" id="JAPZBU010000009">
    <property type="protein sequence ID" value="KAJ5385640.1"/>
    <property type="molecule type" value="Genomic_DNA"/>
</dbReference>
<evidence type="ECO:0000313" key="3">
    <source>
        <dbReference type="EMBL" id="KAJ5385640.1"/>
    </source>
</evidence>
<dbReference type="RefSeq" id="XP_056483438.1">
    <property type="nucleotide sequence ID" value="XM_056632818.1"/>
</dbReference>
<sequence>MKGFTCLTAAFLAVLPALALPAGSTLQKKADSANVGYLAVYWTTADNSVYVALSSNDDALGFKAINGNKPIVSPTLGTKAVRDVSIITGQGKNAGKYYILGTDLNIATTTWEASTRTGSRAIFVWESNDLITWTNERLVTVENETAGMAWAPDAYWDASKGQYFVHWAAQLYSPDDTDHAHNPTLNTSMRYAYTSDFKTFTTPETYMSLGDDTMGTRSPDSMLRGGRPAEQTSTNGLFGDWTTVKGIIEGGSGYEAPYAFWDNMENGLAYLLCDKVGSDAGIHAWQSTAVASGTFTVNNTHDLSFMRHLSVLPVTQGQYDALSAL</sequence>
<organism evidence="3 4">
    <name type="scientific">Penicillium cosmopolitanum</name>
    <dbReference type="NCBI Taxonomy" id="1131564"/>
    <lineage>
        <taxon>Eukaryota</taxon>
        <taxon>Fungi</taxon>
        <taxon>Dikarya</taxon>
        <taxon>Ascomycota</taxon>
        <taxon>Pezizomycotina</taxon>
        <taxon>Eurotiomycetes</taxon>
        <taxon>Eurotiomycetidae</taxon>
        <taxon>Eurotiales</taxon>
        <taxon>Aspergillaceae</taxon>
        <taxon>Penicillium</taxon>
    </lineage>
</organism>
<feature type="signal peptide" evidence="2">
    <location>
        <begin position="1"/>
        <end position="19"/>
    </location>
</feature>
<dbReference type="Gene3D" id="2.115.10.20">
    <property type="entry name" value="Glycosyl hydrolase domain, family 43"/>
    <property type="match status" value="1"/>
</dbReference>
<evidence type="ECO:0000313" key="4">
    <source>
        <dbReference type="Proteomes" id="UP001147747"/>
    </source>
</evidence>
<keyword evidence="1 2" id="KW-0732">Signal</keyword>
<dbReference type="GeneID" id="81371798"/>
<accession>A0A9X0B2D3</accession>
<dbReference type="Proteomes" id="UP001147747">
    <property type="component" value="Unassembled WGS sequence"/>
</dbReference>
<dbReference type="CDD" id="cd08983">
    <property type="entry name" value="GH43_Bt3655-like"/>
    <property type="match status" value="1"/>
</dbReference>
<evidence type="ECO:0000256" key="1">
    <source>
        <dbReference type="ARBA" id="ARBA00022729"/>
    </source>
</evidence>
<dbReference type="SUPFAM" id="SSF75005">
    <property type="entry name" value="Arabinanase/levansucrase/invertase"/>
    <property type="match status" value="1"/>
</dbReference>
<gene>
    <name evidence="3" type="ORF">N7509_008181</name>
</gene>
<proteinExistence type="predicted"/>
<comment type="caution">
    <text evidence="3">The sequence shown here is derived from an EMBL/GenBank/DDBJ whole genome shotgun (WGS) entry which is preliminary data.</text>
</comment>
<dbReference type="PANTHER" id="PTHR43301">
    <property type="entry name" value="ARABINAN ENDO-1,5-ALPHA-L-ARABINOSIDASE"/>
    <property type="match status" value="1"/>
</dbReference>
<keyword evidence="4" id="KW-1185">Reference proteome</keyword>
<feature type="chain" id="PRO_5040886002" description="Arabinosidase" evidence="2">
    <location>
        <begin position="20"/>
        <end position="325"/>
    </location>
</feature>
<protein>
    <recommendedName>
        <fullName evidence="5">Arabinosidase</fullName>
    </recommendedName>
</protein>
<evidence type="ECO:0008006" key="5">
    <source>
        <dbReference type="Google" id="ProtNLM"/>
    </source>
</evidence>
<name>A0A9X0B2D3_9EURO</name>
<dbReference type="OrthoDB" id="19657at2759"/>